<gene>
    <name evidence="1" type="ORF">B296_00042370</name>
</gene>
<evidence type="ECO:0000313" key="2">
    <source>
        <dbReference type="Proteomes" id="UP000287651"/>
    </source>
</evidence>
<dbReference type="EMBL" id="AMZH03010046">
    <property type="protein sequence ID" value="RRT55535.1"/>
    <property type="molecule type" value="Genomic_DNA"/>
</dbReference>
<accession>A0A426YV01</accession>
<dbReference type="AlphaFoldDB" id="A0A426YV01"/>
<protein>
    <submittedName>
        <fullName evidence="1">Uncharacterized protein</fullName>
    </submittedName>
</protein>
<proteinExistence type="predicted"/>
<comment type="caution">
    <text evidence="1">The sequence shown here is derived from an EMBL/GenBank/DDBJ whole genome shotgun (WGS) entry which is preliminary data.</text>
</comment>
<evidence type="ECO:0000313" key="1">
    <source>
        <dbReference type="EMBL" id="RRT55535.1"/>
    </source>
</evidence>
<name>A0A426YV01_ENSVE</name>
<sequence>MGSAPSNPWASSILSITFHIDTRHLDALLHHCHFPPGELHHPPTHLSGLEMHNPIPLSLSPSLRIEMLGSAS</sequence>
<organism evidence="1 2">
    <name type="scientific">Ensete ventricosum</name>
    <name type="common">Abyssinian banana</name>
    <name type="synonym">Musa ensete</name>
    <dbReference type="NCBI Taxonomy" id="4639"/>
    <lineage>
        <taxon>Eukaryota</taxon>
        <taxon>Viridiplantae</taxon>
        <taxon>Streptophyta</taxon>
        <taxon>Embryophyta</taxon>
        <taxon>Tracheophyta</taxon>
        <taxon>Spermatophyta</taxon>
        <taxon>Magnoliopsida</taxon>
        <taxon>Liliopsida</taxon>
        <taxon>Zingiberales</taxon>
        <taxon>Musaceae</taxon>
        <taxon>Ensete</taxon>
    </lineage>
</organism>
<dbReference type="Proteomes" id="UP000287651">
    <property type="component" value="Unassembled WGS sequence"/>
</dbReference>
<reference evidence="1 2" key="1">
    <citation type="journal article" date="2014" name="Agronomy (Basel)">
        <title>A Draft Genome Sequence for Ensete ventricosum, the Drought-Tolerant Tree Against Hunger.</title>
        <authorList>
            <person name="Harrison J."/>
            <person name="Moore K.A."/>
            <person name="Paszkiewicz K."/>
            <person name="Jones T."/>
            <person name="Grant M."/>
            <person name="Ambacheew D."/>
            <person name="Muzemil S."/>
            <person name="Studholme D.J."/>
        </authorList>
    </citation>
    <scope>NUCLEOTIDE SEQUENCE [LARGE SCALE GENOMIC DNA]</scope>
</reference>